<evidence type="ECO:0000313" key="2">
    <source>
        <dbReference type="EMBL" id="GAI01474.1"/>
    </source>
</evidence>
<keyword evidence="1" id="KW-0812">Transmembrane</keyword>
<feature type="non-terminal residue" evidence="2">
    <location>
        <position position="75"/>
    </location>
</feature>
<name>X1M558_9ZZZZ</name>
<gene>
    <name evidence="2" type="ORF">S03H2_71361</name>
</gene>
<accession>X1M558</accession>
<reference evidence="2" key="1">
    <citation type="journal article" date="2014" name="Front. Microbiol.">
        <title>High frequency of phylogenetically diverse reductive dehalogenase-homologous genes in deep subseafloor sedimentary metagenomes.</title>
        <authorList>
            <person name="Kawai M."/>
            <person name="Futagami T."/>
            <person name="Toyoda A."/>
            <person name="Takaki Y."/>
            <person name="Nishi S."/>
            <person name="Hori S."/>
            <person name="Arai W."/>
            <person name="Tsubouchi T."/>
            <person name="Morono Y."/>
            <person name="Uchiyama I."/>
            <person name="Ito T."/>
            <person name="Fujiyama A."/>
            <person name="Inagaki F."/>
            <person name="Takami H."/>
        </authorList>
    </citation>
    <scope>NUCLEOTIDE SEQUENCE</scope>
    <source>
        <strain evidence="2">Expedition CK06-06</strain>
    </source>
</reference>
<feature type="transmembrane region" description="Helical" evidence="1">
    <location>
        <begin position="34"/>
        <end position="55"/>
    </location>
</feature>
<dbReference type="EMBL" id="BARU01047728">
    <property type="protein sequence ID" value="GAI01474.1"/>
    <property type="molecule type" value="Genomic_DNA"/>
</dbReference>
<sequence>MGWILTLIIAYILMSEWPKATLRPKTKLGRVIDGWKSCSAGILTFILSGFLGIFIMSKPYIPIEKAFMNIVPAFV</sequence>
<organism evidence="2">
    <name type="scientific">marine sediment metagenome</name>
    <dbReference type="NCBI Taxonomy" id="412755"/>
    <lineage>
        <taxon>unclassified sequences</taxon>
        <taxon>metagenomes</taxon>
        <taxon>ecological metagenomes</taxon>
    </lineage>
</organism>
<dbReference type="AlphaFoldDB" id="X1M558"/>
<protein>
    <submittedName>
        <fullName evidence="2">Uncharacterized protein</fullName>
    </submittedName>
</protein>
<keyword evidence="1" id="KW-0472">Membrane</keyword>
<keyword evidence="1" id="KW-1133">Transmembrane helix</keyword>
<evidence type="ECO:0000256" key="1">
    <source>
        <dbReference type="SAM" id="Phobius"/>
    </source>
</evidence>
<proteinExistence type="predicted"/>
<comment type="caution">
    <text evidence="2">The sequence shown here is derived from an EMBL/GenBank/DDBJ whole genome shotgun (WGS) entry which is preliminary data.</text>
</comment>